<proteinExistence type="inferred from homology"/>
<gene>
    <name evidence="4" type="ORF">HLB09_15700</name>
</gene>
<dbReference type="PROSITE" id="PS00379">
    <property type="entry name" value="CDP_ALCOHOL_P_TRANSF"/>
    <property type="match status" value="1"/>
</dbReference>
<dbReference type="Gene3D" id="1.20.120.1760">
    <property type="match status" value="1"/>
</dbReference>
<feature type="transmembrane region" description="Helical" evidence="3">
    <location>
        <begin position="105"/>
        <end position="130"/>
    </location>
</feature>
<accession>A0A849BU78</accession>
<dbReference type="GO" id="GO:0008654">
    <property type="term" value="P:phospholipid biosynthetic process"/>
    <property type="evidence" value="ECO:0007669"/>
    <property type="project" value="InterPro"/>
</dbReference>
<sequence>MAASAHLAVLAGVGLVGAAAVAVGSRRDRWSGPADRVTLGRTVLVGGSATVVVLALLGDLPPRSWWLLALAAPAALLDAVDGAVARRTGTATPAGARLDMEVDAALLLVLSVALGPVVGWWVLGVGLMRYGFILAGRLRPRLRQPLPYSLFRRAVAAAQAAVLVTALAPVVPVPLAAGACAAALALLAVSFGRDVAALERRGRARG</sequence>
<feature type="transmembrane region" description="Helical" evidence="3">
    <location>
        <begin position="38"/>
        <end position="58"/>
    </location>
</feature>
<evidence type="ECO:0000313" key="5">
    <source>
        <dbReference type="Proteomes" id="UP000555552"/>
    </source>
</evidence>
<evidence type="ECO:0000313" key="4">
    <source>
        <dbReference type="EMBL" id="NNH24507.1"/>
    </source>
</evidence>
<dbReference type="InterPro" id="IPR000462">
    <property type="entry name" value="CDP-OH_P_trans"/>
</dbReference>
<dbReference type="GO" id="GO:0016020">
    <property type="term" value="C:membrane"/>
    <property type="evidence" value="ECO:0007669"/>
    <property type="project" value="InterPro"/>
</dbReference>
<keyword evidence="3" id="KW-0472">Membrane</keyword>
<organism evidence="4 5">
    <name type="scientific">Pseudokineococcus marinus</name>
    <dbReference type="NCBI Taxonomy" id="351215"/>
    <lineage>
        <taxon>Bacteria</taxon>
        <taxon>Bacillati</taxon>
        <taxon>Actinomycetota</taxon>
        <taxon>Actinomycetes</taxon>
        <taxon>Kineosporiales</taxon>
        <taxon>Kineosporiaceae</taxon>
        <taxon>Pseudokineococcus</taxon>
    </lineage>
</organism>
<feature type="transmembrane region" description="Helical" evidence="3">
    <location>
        <begin position="176"/>
        <end position="196"/>
    </location>
</feature>
<dbReference type="GO" id="GO:0016780">
    <property type="term" value="F:phosphotransferase activity, for other substituted phosphate groups"/>
    <property type="evidence" value="ECO:0007669"/>
    <property type="project" value="InterPro"/>
</dbReference>
<dbReference type="EMBL" id="JABEMA010000377">
    <property type="protein sequence ID" value="NNH24507.1"/>
    <property type="molecule type" value="Genomic_DNA"/>
</dbReference>
<dbReference type="Pfam" id="PF01066">
    <property type="entry name" value="CDP-OH_P_transf"/>
    <property type="match status" value="1"/>
</dbReference>
<dbReference type="AlphaFoldDB" id="A0A849BU78"/>
<name>A0A849BU78_9ACTN</name>
<evidence type="ECO:0000256" key="2">
    <source>
        <dbReference type="RuleBase" id="RU003750"/>
    </source>
</evidence>
<protein>
    <submittedName>
        <fullName evidence="4">CDP-alcohol phosphatidyltransferase family protein</fullName>
    </submittedName>
</protein>
<keyword evidence="1 2" id="KW-0808">Transferase</keyword>
<keyword evidence="3" id="KW-1133">Transmembrane helix</keyword>
<dbReference type="InterPro" id="IPR048254">
    <property type="entry name" value="CDP_ALCOHOL_P_TRANSF_CS"/>
</dbReference>
<keyword evidence="3" id="KW-0812">Transmembrane</keyword>
<evidence type="ECO:0000256" key="3">
    <source>
        <dbReference type="SAM" id="Phobius"/>
    </source>
</evidence>
<keyword evidence="5" id="KW-1185">Reference proteome</keyword>
<dbReference type="InterPro" id="IPR043130">
    <property type="entry name" value="CDP-OH_PTrfase_TM_dom"/>
</dbReference>
<reference evidence="4 5" key="1">
    <citation type="submission" date="2020-05" db="EMBL/GenBank/DDBJ databases">
        <title>MicrobeNet Type strains.</title>
        <authorList>
            <person name="Nicholson A.C."/>
        </authorList>
    </citation>
    <scope>NUCLEOTIDE SEQUENCE [LARGE SCALE GENOMIC DNA]</scope>
    <source>
        <strain evidence="4 5">JCM 14547</strain>
    </source>
</reference>
<feature type="transmembrane region" description="Helical" evidence="3">
    <location>
        <begin position="65"/>
        <end position="85"/>
    </location>
</feature>
<evidence type="ECO:0000256" key="1">
    <source>
        <dbReference type="ARBA" id="ARBA00022679"/>
    </source>
</evidence>
<comment type="caution">
    <text evidence="4">The sequence shown here is derived from an EMBL/GenBank/DDBJ whole genome shotgun (WGS) entry which is preliminary data.</text>
</comment>
<comment type="similarity">
    <text evidence="2">Belongs to the CDP-alcohol phosphatidyltransferase class-I family.</text>
</comment>
<dbReference type="Proteomes" id="UP000555552">
    <property type="component" value="Unassembled WGS sequence"/>
</dbReference>